<sequence length="192" mass="20346">LQPTTTTQRHTLCTMRSVFVLCLFGLALGAPRPQEEAVVLPDEVAVEAPVEAAAAPLADSPVSFQTIDAAAPVEAVINARAEGEPVAYLLQETSPVIGPVFTHRLQLDNGISETRSGSEGAAGTATLTGSYTIPLENGEVATFTWIADENGYRVESPFLSQSPTHVADQLRIAKEQRAAGIKFDGQGFRIEA</sequence>
<dbReference type="Pfam" id="PF00379">
    <property type="entry name" value="Chitin_bind_4"/>
    <property type="match status" value="1"/>
</dbReference>
<gene>
    <name evidence="3" type="ORF">MNOR_LOCUS39458</name>
</gene>
<dbReference type="PROSITE" id="PS51155">
    <property type="entry name" value="CHIT_BIND_RR_2"/>
    <property type="match status" value="1"/>
</dbReference>
<evidence type="ECO:0000256" key="1">
    <source>
        <dbReference type="PROSITE-ProRule" id="PRU00497"/>
    </source>
</evidence>
<protein>
    <submittedName>
        <fullName evidence="3">Uncharacterized protein</fullName>
    </submittedName>
</protein>
<dbReference type="GO" id="GO:0042302">
    <property type="term" value="F:structural constituent of cuticle"/>
    <property type="evidence" value="ECO:0007669"/>
    <property type="project" value="UniProtKB-UniRule"/>
</dbReference>
<keyword evidence="1" id="KW-0193">Cuticle</keyword>
<organism evidence="3 4">
    <name type="scientific">Meganyctiphanes norvegica</name>
    <name type="common">Northern krill</name>
    <name type="synonym">Thysanopoda norvegica</name>
    <dbReference type="NCBI Taxonomy" id="48144"/>
    <lineage>
        <taxon>Eukaryota</taxon>
        <taxon>Metazoa</taxon>
        <taxon>Ecdysozoa</taxon>
        <taxon>Arthropoda</taxon>
        <taxon>Crustacea</taxon>
        <taxon>Multicrustacea</taxon>
        <taxon>Malacostraca</taxon>
        <taxon>Eumalacostraca</taxon>
        <taxon>Eucarida</taxon>
        <taxon>Euphausiacea</taxon>
        <taxon>Euphausiidae</taxon>
        <taxon>Meganyctiphanes</taxon>
    </lineage>
</organism>
<comment type="caution">
    <text evidence="3">The sequence shown here is derived from an EMBL/GenBank/DDBJ whole genome shotgun (WGS) entry which is preliminary data.</text>
</comment>
<evidence type="ECO:0000313" key="3">
    <source>
        <dbReference type="EMBL" id="CAL4226401.1"/>
    </source>
</evidence>
<dbReference type="EMBL" id="CAXKWB010102831">
    <property type="protein sequence ID" value="CAL4226401.1"/>
    <property type="molecule type" value="Genomic_DNA"/>
</dbReference>
<feature type="non-terminal residue" evidence="3">
    <location>
        <position position="1"/>
    </location>
</feature>
<feature type="chain" id="PRO_5043315399" evidence="2">
    <location>
        <begin position="30"/>
        <end position="192"/>
    </location>
</feature>
<proteinExistence type="predicted"/>
<keyword evidence="4" id="KW-1185">Reference proteome</keyword>
<dbReference type="InterPro" id="IPR000618">
    <property type="entry name" value="Insect_cuticle"/>
</dbReference>
<accession>A0AAV2SQD8</accession>
<evidence type="ECO:0000256" key="2">
    <source>
        <dbReference type="SAM" id="SignalP"/>
    </source>
</evidence>
<reference evidence="3 4" key="1">
    <citation type="submission" date="2024-05" db="EMBL/GenBank/DDBJ databases">
        <authorList>
            <person name="Wallberg A."/>
        </authorList>
    </citation>
    <scope>NUCLEOTIDE SEQUENCE [LARGE SCALE GENOMIC DNA]</scope>
</reference>
<feature type="signal peptide" evidence="2">
    <location>
        <begin position="1"/>
        <end position="29"/>
    </location>
</feature>
<dbReference type="Proteomes" id="UP001497623">
    <property type="component" value="Unassembled WGS sequence"/>
</dbReference>
<evidence type="ECO:0000313" key="4">
    <source>
        <dbReference type="Proteomes" id="UP001497623"/>
    </source>
</evidence>
<name>A0AAV2SQD8_MEGNR</name>
<keyword evidence="2" id="KW-0732">Signal</keyword>
<dbReference type="AlphaFoldDB" id="A0AAV2SQD8"/>